<proteinExistence type="predicted"/>
<protein>
    <submittedName>
        <fullName evidence="2">Uncharacterized protein</fullName>
    </submittedName>
</protein>
<sequence>MDLYGSFYQRWADNNNYEQLPDSCRLGPASGNASGSPTSSFEIPPFVESTDDEASDDELDSTQSDFVTPDTGPAQQNSRDVASDVGEQNSADNLRRTCTRPSNMGKHEPTAKQDAPVCSESEGITGSGSEHLASSMGRGIHPNNANAAGHSSVHTKRTDMYEQFCGSRNEAHSNEQQKQAFPGLKKE</sequence>
<evidence type="ECO:0000313" key="3">
    <source>
        <dbReference type="Proteomes" id="UP000271098"/>
    </source>
</evidence>
<feature type="compositionally biased region" description="Low complexity" evidence="1">
    <location>
        <begin position="119"/>
        <end position="130"/>
    </location>
</feature>
<feature type="region of interest" description="Disordered" evidence="1">
    <location>
        <begin position="22"/>
        <end position="187"/>
    </location>
</feature>
<organism evidence="2 3">
    <name type="scientific">Gongylonema pulchrum</name>
    <dbReference type="NCBI Taxonomy" id="637853"/>
    <lineage>
        <taxon>Eukaryota</taxon>
        <taxon>Metazoa</taxon>
        <taxon>Ecdysozoa</taxon>
        <taxon>Nematoda</taxon>
        <taxon>Chromadorea</taxon>
        <taxon>Rhabditida</taxon>
        <taxon>Spirurina</taxon>
        <taxon>Spiruromorpha</taxon>
        <taxon>Spiruroidea</taxon>
        <taxon>Gongylonematidae</taxon>
        <taxon>Gongylonema</taxon>
    </lineage>
</organism>
<name>A0A3P7NR83_9BILA</name>
<feature type="compositionally biased region" description="Polar residues" evidence="1">
    <location>
        <begin position="73"/>
        <end position="92"/>
    </location>
</feature>
<feature type="non-terminal residue" evidence="2">
    <location>
        <position position="187"/>
    </location>
</feature>
<evidence type="ECO:0000313" key="2">
    <source>
        <dbReference type="EMBL" id="VDN38278.1"/>
    </source>
</evidence>
<reference evidence="2 3" key="1">
    <citation type="submission" date="2018-11" db="EMBL/GenBank/DDBJ databases">
        <authorList>
            <consortium name="Pathogen Informatics"/>
        </authorList>
    </citation>
    <scope>NUCLEOTIDE SEQUENCE [LARGE SCALE GENOMIC DNA]</scope>
</reference>
<dbReference type="EMBL" id="UYRT01092652">
    <property type="protein sequence ID" value="VDN38278.1"/>
    <property type="molecule type" value="Genomic_DNA"/>
</dbReference>
<dbReference type="AlphaFoldDB" id="A0A3P7NR83"/>
<dbReference type="Proteomes" id="UP000271098">
    <property type="component" value="Unassembled WGS sequence"/>
</dbReference>
<feature type="compositionally biased region" description="Polar residues" evidence="1">
    <location>
        <begin position="31"/>
        <end position="41"/>
    </location>
</feature>
<feature type="compositionally biased region" description="Acidic residues" evidence="1">
    <location>
        <begin position="49"/>
        <end position="60"/>
    </location>
</feature>
<keyword evidence="3" id="KW-1185">Reference proteome</keyword>
<evidence type="ECO:0000256" key="1">
    <source>
        <dbReference type="SAM" id="MobiDB-lite"/>
    </source>
</evidence>
<accession>A0A3P7NR83</accession>
<dbReference type="OrthoDB" id="5849989at2759"/>
<gene>
    <name evidence="2" type="ORF">GPUH_LOCUS21457</name>
</gene>